<keyword evidence="2" id="KW-1185">Reference proteome</keyword>
<dbReference type="Proteomes" id="UP001495910">
    <property type="component" value="Unassembled WGS sequence"/>
</dbReference>
<comment type="caution">
    <text evidence="1">The sequence shown here is derived from an EMBL/GenBank/DDBJ whole genome shotgun (WGS) entry which is preliminary data.</text>
</comment>
<evidence type="ECO:0000313" key="1">
    <source>
        <dbReference type="EMBL" id="MEM4987511.1"/>
    </source>
</evidence>
<dbReference type="RefSeq" id="WP_342829058.1">
    <property type="nucleotide sequence ID" value="NZ_JBANDC010000005.1"/>
</dbReference>
<sequence length="99" mass="10969">MTKMAGGCLSKLYLEIDHHAQRIDRAVLCLGDSNWIELTAIVTNGQSGFTVPMPFGCECTVTDITDRQWGNANYEVEFASSYSRDGVFWAKGFREVAGI</sequence>
<name>A0ABU9PU67_9BURK</name>
<dbReference type="EMBL" id="JBANDC010000005">
    <property type="protein sequence ID" value="MEM4987511.1"/>
    <property type="molecule type" value="Genomic_DNA"/>
</dbReference>
<evidence type="ECO:0000313" key="2">
    <source>
        <dbReference type="Proteomes" id="UP001495910"/>
    </source>
</evidence>
<protein>
    <submittedName>
        <fullName evidence="1">Uncharacterized protein</fullName>
    </submittedName>
</protein>
<proteinExistence type="predicted"/>
<accession>A0ABU9PU67</accession>
<organism evidence="1 2">
    <name type="scientific">Collimonas rhizosphaerae</name>
    <dbReference type="NCBI Taxonomy" id="3126357"/>
    <lineage>
        <taxon>Bacteria</taxon>
        <taxon>Pseudomonadati</taxon>
        <taxon>Pseudomonadota</taxon>
        <taxon>Betaproteobacteria</taxon>
        <taxon>Burkholderiales</taxon>
        <taxon>Oxalobacteraceae</taxon>
        <taxon>Collimonas</taxon>
    </lineage>
</organism>
<gene>
    <name evidence="1" type="ORF">V8G57_08950</name>
</gene>
<reference evidence="1 2" key="1">
    <citation type="submission" date="2024-02" db="EMBL/GenBank/DDBJ databases">
        <title>Draft genome sequence of Collimonas sp. strain H4R21, an effective mineral-weathering bacterial strain isolated from the beech rhizosphere.</title>
        <authorList>
            <person name="Morin E."/>
            <person name="Uroz S."/>
            <person name="Leveau J.H.J."/>
            <person name="Kumar R."/>
            <person name="Rey M.W."/>
            <person name="Pham J."/>
        </authorList>
    </citation>
    <scope>NUCLEOTIDE SEQUENCE [LARGE SCALE GENOMIC DNA]</scope>
    <source>
        <strain evidence="1 2">H4R21</strain>
    </source>
</reference>